<reference evidence="3" key="1">
    <citation type="submission" date="2025-08" db="UniProtKB">
        <authorList>
            <consortium name="RefSeq"/>
        </authorList>
    </citation>
    <scope>IDENTIFICATION</scope>
</reference>
<dbReference type="AlphaFoldDB" id="A0A6P8SAC7"/>
<dbReference type="InParanoid" id="A0A6P8SAC7"/>
<keyword evidence="3" id="KW-0808">Transferase</keyword>
<dbReference type="CTD" id="64781"/>
<dbReference type="GO" id="GO:0016020">
    <property type="term" value="C:membrane"/>
    <property type="evidence" value="ECO:0007669"/>
    <property type="project" value="GOC"/>
</dbReference>
<dbReference type="KEGG" id="gsh:117366990"/>
<dbReference type="Pfam" id="PF00781">
    <property type="entry name" value="DAGK_cat"/>
    <property type="match status" value="1"/>
</dbReference>
<dbReference type="PANTHER" id="PTHR12358:SF25">
    <property type="entry name" value="CERAMIDE KINASE"/>
    <property type="match status" value="1"/>
</dbReference>
<keyword evidence="3" id="KW-0418">Kinase</keyword>
<dbReference type="FunCoup" id="A0A6P8SAC7">
    <property type="interactions" value="987"/>
</dbReference>
<keyword evidence="2" id="KW-1185">Reference proteome</keyword>
<dbReference type="SUPFAM" id="SSF111331">
    <property type="entry name" value="NAD kinase/diacylglycerol kinase-like"/>
    <property type="match status" value="1"/>
</dbReference>
<dbReference type="GO" id="GO:0001729">
    <property type="term" value="F:ceramide kinase activity"/>
    <property type="evidence" value="ECO:0007669"/>
    <property type="project" value="TreeGrafter"/>
</dbReference>
<evidence type="ECO:0000313" key="2">
    <source>
        <dbReference type="Proteomes" id="UP000515159"/>
    </source>
</evidence>
<feature type="domain" description="DAGKc" evidence="1">
    <location>
        <begin position="146"/>
        <end position="296"/>
    </location>
</feature>
<dbReference type="InterPro" id="IPR045363">
    <property type="entry name" value="CERK_C"/>
</dbReference>
<dbReference type="Gene3D" id="3.40.50.10330">
    <property type="entry name" value="Probable inorganic polyphosphate/atp-NAD kinase, domain 1"/>
    <property type="match status" value="1"/>
</dbReference>
<dbReference type="PANTHER" id="PTHR12358">
    <property type="entry name" value="SPHINGOSINE KINASE"/>
    <property type="match status" value="1"/>
</dbReference>
<dbReference type="Pfam" id="PF19280">
    <property type="entry name" value="CERK_C"/>
    <property type="match status" value="1"/>
</dbReference>
<accession>A0A6P8SAC7</accession>
<dbReference type="OrthoDB" id="530923at2759"/>
<dbReference type="GeneID" id="117366990"/>
<evidence type="ECO:0000259" key="1">
    <source>
        <dbReference type="PROSITE" id="PS50146"/>
    </source>
</evidence>
<dbReference type="InterPro" id="IPR016064">
    <property type="entry name" value="NAD/diacylglycerol_kinase_sf"/>
</dbReference>
<evidence type="ECO:0000313" key="3">
    <source>
        <dbReference type="RefSeq" id="XP_033815012.1"/>
    </source>
</evidence>
<protein>
    <submittedName>
        <fullName evidence="3">Ceramide kinase isoform X1</fullName>
    </submittedName>
</protein>
<name>A0A6P8SAC7_GEOSA</name>
<dbReference type="Proteomes" id="UP000515159">
    <property type="component" value="Chromosome 9"/>
</dbReference>
<dbReference type="Pfam" id="PF25382">
    <property type="entry name" value="PH_CERK"/>
    <property type="match status" value="1"/>
</dbReference>
<sequence length="561" mass="63787">MEPARRPLVSQLWVKNRCCEGVLDRGRGALSWEELQPRPQRDRGLCLARVLHRARGLIGRLTEQYPSVCHSVPISEIIAIEAETEQKRCNSVTWQKFKSHSFKVHYAQRVQKNRWRCCEVTFWCKDEELCHQWIQAIKELLELQTSRPKHLLVYINPYGGKQQGKQIYEQKVAPLFSLASITTDVIVTERADHAKDNLFEVNLEKYDGVISVGGDGMFSEVMHGLIGRMQKDSGIDQNNPIAPLAPCNIRIGIIPAGSTDCICYATVGINDPVTSTLHIIIGDLQFMDVCSVHHNNTFVKYSASLLGYGFYGDVLKDSEKNRWMGPTRYDFSGFKTFLSHHYYEGTVSFQQANQTLGSPRDKSTCRSGCNICKQSTQEVEEKRRQHHYNLEETEHNADWKVIRGKFMAINAANMSCACPRSPKGVSPAAHLATGTIDLILVRNCSRLNFLRHLIRHRNRDDQFDLAFVDVYRVRAFLFTPKHSEKEDTDNKDVGKKHFNQICNGNHSSCGCNHVNSIWNCDGEALDHAAVEVRVHCQLIKLFARGIEEDSKPEDACNPIRV</sequence>
<dbReference type="PROSITE" id="PS50146">
    <property type="entry name" value="DAGK"/>
    <property type="match status" value="1"/>
</dbReference>
<dbReference type="SMART" id="SM00046">
    <property type="entry name" value="DAGKc"/>
    <property type="match status" value="1"/>
</dbReference>
<dbReference type="InterPro" id="IPR057465">
    <property type="entry name" value="CERK_PH"/>
</dbReference>
<organism evidence="2 3">
    <name type="scientific">Geotrypetes seraphini</name>
    <name type="common">Gaboon caecilian</name>
    <name type="synonym">Caecilia seraphini</name>
    <dbReference type="NCBI Taxonomy" id="260995"/>
    <lineage>
        <taxon>Eukaryota</taxon>
        <taxon>Metazoa</taxon>
        <taxon>Chordata</taxon>
        <taxon>Craniata</taxon>
        <taxon>Vertebrata</taxon>
        <taxon>Euteleostomi</taxon>
        <taxon>Amphibia</taxon>
        <taxon>Gymnophiona</taxon>
        <taxon>Geotrypetes</taxon>
    </lineage>
</organism>
<dbReference type="InterPro" id="IPR001206">
    <property type="entry name" value="Diacylglycerol_kinase_cat_dom"/>
</dbReference>
<proteinExistence type="predicted"/>
<dbReference type="RefSeq" id="XP_033815012.1">
    <property type="nucleotide sequence ID" value="XM_033959121.1"/>
</dbReference>
<dbReference type="GO" id="GO:0006672">
    <property type="term" value="P:ceramide metabolic process"/>
    <property type="evidence" value="ECO:0007669"/>
    <property type="project" value="TreeGrafter"/>
</dbReference>
<gene>
    <name evidence="3" type="primary">CERK</name>
</gene>
<dbReference type="InterPro" id="IPR017438">
    <property type="entry name" value="ATP-NAD_kinase_N"/>
</dbReference>
<dbReference type="InterPro" id="IPR050187">
    <property type="entry name" value="Lipid_Phosphate_FormReg"/>
</dbReference>
<dbReference type="Gene3D" id="2.60.200.40">
    <property type="match status" value="1"/>
</dbReference>